<dbReference type="Proteomes" id="UP000243650">
    <property type="component" value="Unassembled WGS sequence"/>
</dbReference>
<dbReference type="Gene3D" id="3.20.20.450">
    <property type="entry name" value="EAL domain"/>
    <property type="match status" value="1"/>
</dbReference>
<dbReference type="CDD" id="cd01949">
    <property type="entry name" value="GGDEF"/>
    <property type="match status" value="1"/>
</dbReference>
<evidence type="ECO:0000313" key="3">
    <source>
        <dbReference type="EMBL" id="PRO64874.1"/>
    </source>
</evidence>
<dbReference type="PANTHER" id="PTHR44757">
    <property type="entry name" value="DIGUANYLATE CYCLASE DGCP"/>
    <property type="match status" value="1"/>
</dbReference>
<feature type="domain" description="EAL" evidence="1">
    <location>
        <begin position="294"/>
        <end position="547"/>
    </location>
</feature>
<evidence type="ECO:0000259" key="1">
    <source>
        <dbReference type="PROSITE" id="PS50883"/>
    </source>
</evidence>
<dbReference type="Pfam" id="PF00563">
    <property type="entry name" value="EAL"/>
    <property type="match status" value="1"/>
</dbReference>
<dbReference type="SUPFAM" id="SSF141868">
    <property type="entry name" value="EAL domain-like"/>
    <property type="match status" value="1"/>
</dbReference>
<accession>A0A2P6MF26</accession>
<dbReference type="InterPro" id="IPR052155">
    <property type="entry name" value="Biofilm_reg_signaling"/>
</dbReference>
<dbReference type="SUPFAM" id="SSF55073">
    <property type="entry name" value="Nucleotide cyclase"/>
    <property type="match status" value="1"/>
</dbReference>
<dbReference type="InterPro" id="IPR043128">
    <property type="entry name" value="Rev_trsase/Diguanyl_cyclase"/>
</dbReference>
<sequence>MGRTFIDQEQEAFIQLLNKEDTEQVLSLLDRASAPVITDSKGRILYTSRLFMTWAGIDNAEGHTYSGLTCSLGKDSVSGLPLARINEEVVQVYAVPLGEEGCGRTLHLHRSVTRRVEAEKEAETLAYRDSLTGLHNRRKLRSDLNSSVTLRQPMTLLVIDLDKFKYYNDTLGHFTGDALIMEIAAQLKKWKTRECHVYRSGGDEFSIRLDSVYNTSLIERYVQRLERFFAEPFHIKGRELSMSASIGAAKFPGGASDADELMQQATTAVQFVKRSGKSGWQLYGSHIRTQFDQKYLLEKRLRLAVENQSFHLEFQPQISGADHRLVGTEALIRWKDDQLGHVPPARFLPVAEESGLMNRIGEWVLEEACRTAASWQKEGLSIRMGVNISPSQFQRADFVQTVSAVLAKTGLAPELLDLEITENDLLYHQDSCLHILQRLKEIGVKLSIDDFGTGFSSLSYLRQFPVDTLKIDKSFIKEVYENKNDQAIVTSIIQLAHNMEMRVIAEGVEEQQSLPFLMERNCDELQGFYYSRPVPPEKILLFHKELPS</sequence>
<dbReference type="InterPro" id="IPR035919">
    <property type="entry name" value="EAL_sf"/>
</dbReference>
<dbReference type="FunFam" id="3.20.20.450:FF:000001">
    <property type="entry name" value="Cyclic di-GMP phosphodiesterase yahA"/>
    <property type="match status" value="1"/>
</dbReference>
<evidence type="ECO:0000313" key="4">
    <source>
        <dbReference type="Proteomes" id="UP000243650"/>
    </source>
</evidence>
<organism evidence="3 4">
    <name type="scientific">Alkalicoccus urumqiensis</name>
    <name type="common">Bacillus urumqiensis</name>
    <dbReference type="NCBI Taxonomy" id="1548213"/>
    <lineage>
        <taxon>Bacteria</taxon>
        <taxon>Bacillati</taxon>
        <taxon>Bacillota</taxon>
        <taxon>Bacilli</taxon>
        <taxon>Bacillales</taxon>
        <taxon>Bacillaceae</taxon>
        <taxon>Alkalicoccus</taxon>
    </lineage>
</organism>
<dbReference type="PROSITE" id="PS50887">
    <property type="entry name" value="GGDEF"/>
    <property type="match status" value="1"/>
</dbReference>
<dbReference type="InterPro" id="IPR000160">
    <property type="entry name" value="GGDEF_dom"/>
</dbReference>
<dbReference type="PROSITE" id="PS50883">
    <property type="entry name" value="EAL"/>
    <property type="match status" value="1"/>
</dbReference>
<comment type="caution">
    <text evidence="3">The sequence shown here is derived from an EMBL/GenBank/DDBJ whole genome shotgun (WGS) entry which is preliminary data.</text>
</comment>
<protein>
    <submittedName>
        <fullName evidence="3">Diguanylate cyclase</fullName>
    </submittedName>
</protein>
<gene>
    <name evidence="3" type="ORF">C6I21_12050</name>
</gene>
<dbReference type="CDD" id="cd01948">
    <property type="entry name" value="EAL"/>
    <property type="match status" value="1"/>
</dbReference>
<reference evidence="3 4" key="1">
    <citation type="submission" date="2018-03" db="EMBL/GenBank/DDBJ databases">
        <title>Bacillus urumqiensis sp. nov., a moderately haloalkaliphilic bacterium isolated from a salt lake.</title>
        <authorList>
            <person name="Zhao B."/>
            <person name="Liao Z."/>
        </authorList>
    </citation>
    <scope>NUCLEOTIDE SEQUENCE [LARGE SCALE GENOMIC DNA]</scope>
    <source>
        <strain evidence="3 4">BZ-SZ-XJ18</strain>
    </source>
</reference>
<dbReference type="SMART" id="SM00052">
    <property type="entry name" value="EAL"/>
    <property type="match status" value="1"/>
</dbReference>
<dbReference type="RefSeq" id="WP_105959729.1">
    <property type="nucleotide sequence ID" value="NZ_PVNS01000011.1"/>
</dbReference>
<dbReference type="Pfam" id="PF00990">
    <property type="entry name" value="GGDEF"/>
    <property type="match status" value="1"/>
</dbReference>
<dbReference type="SMART" id="SM00267">
    <property type="entry name" value="GGDEF"/>
    <property type="match status" value="1"/>
</dbReference>
<keyword evidence="4" id="KW-1185">Reference proteome</keyword>
<feature type="domain" description="GGDEF" evidence="2">
    <location>
        <begin position="152"/>
        <end position="285"/>
    </location>
</feature>
<dbReference type="PANTHER" id="PTHR44757:SF2">
    <property type="entry name" value="BIOFILM ARCHITECTURE MAINTENANCE PROTEIN MBAA"/>
    <property type="match status" value="1"/>
</dbReference>
<dbReference type="EMBL" id="PVNS01000011">
    <property type="protein sequence ID" value="PRO64874.1"/>
    <property type="molecule type" value="Genomic_DNA"/>
</dbReference>
<dbReference type="AlphaFoldDB" id="A0A2P6MF26"/>
<proteinExistence type="predicted"/>
<name>A0A2P6MF26_ALKUR</name>
<evidence type="ECO:0000259" key="2">
    <source>
        <dbReference type="PROSITE" id="PS50887"/>
    </source>
</evidence>
<dbReference type="InterPro" id="IPR001633">
    <property type="entry name" value="EAL_dom"/>
</dbReference>
<dbReference type="InterPro" id="IPR029787">
    <property type="entry name" value="Nucleotide_cyclase"/>
</dbReference>
<dbReference type="NCBIfam" id="TIGR00254">
    <property type="entry name" value="GGDEF"/>
    <property type="match status" value="1"/>
</dbReference>
<dbReference type="Gene3D" id="3.30.70.270">
    <property type="match status" value="1"/>
</dbReference>
<dbReference type="OrthoDB" id="9759607at2"/>